<accession>A0ABZ2QF89</accession>
<evidence type="ECO:0000256" key="1">
    <source>
        <dbReference type="SAM" id="Phobius"/>
    </source>
</evidence>
<sequence length="228" mass="23551">MTTGPVLRLARAAIFAAVCVVTTALGHVLMSGDTLPVWAVAYALAATTAGAWWLTGRERGALVVTGSTMAAQFALHTSFSLSQSLVAHTSSAPATTSGGTGGMAGIPGSDMAGPMHHAAHAMSSVFDSMGTTATGHTWSLGMGLAHGLAALVCGLWLWRGEAAVFRLARSLAAFVFAPLRRARRSLAYAGPASSVRPVAAFGPVQRLRTRPLRYAVLRRGPPARPVCC</sequence>
<keyword evidence="3" id="KW-1185">Reference proteome</keyword>
<feature type="transmembrane region" description="Helical" evidence="1">
    <location>
        <begin position="12"/>
        <end position="29"/>
    </location>
</feature>
<protein>
    <recommendedName>
        <fullName evidence="4">Integral membrane protein</fullName>
    </recommendedName>
</protein>
<proteinExistence type="predicted"/>
<evidence type="ECO:0000313" key="2">
    <source>
        <dbReference type="EMBL" id="WXK74785.1"/>
    </source>
</evidence>
<evidence type="ECO:0008006" key="4">
    <source>
        <dbReference type="Google" id="ProtNLM"/>
    </source>
</evidence>
<dbReference type="Proteomes" id="UP001626628">
    <property type="component" value="Chromosome"/>
</dbReference>
<dbReference type="EMBL" id="CP147982">
    <property type="protein sequence ID" value="WXK74785.1"/>
    <property type="molecule type" value="Genomic_DNA"/>
</dbReference>
<evidence type="ECO:0000313" key="3">
    <source>
        <dbReference type="Proteomes" id="UP001626628"/>
    </source>
</evidence>
<gene>
    <name evidence="2" type="ORF">WAB15_01710</name>
</gene>
<name>A0ABZ2QF89_9ACTN</name>
<keyword evidence="1" id="KW-1133">Transmembrane helix</keyword>
<feature type="transmembrane region" description="Helical" evidence="1">
    <location>
        <begin position="35"/>
        <end position="54"/>
    </location>
</feature>
<feature type="transmembrane region" description="Helical" evidence="1">
    <location>
        <begin position="138"/>
        <end position="158"/>
    </location>
</feature>
<keyword evidence="1" id="KW-0472">Membrane</keyword>
<keyword evidence="1" id="KW-0812">Transmembrane</keyword>
<reference evidence="2 3" key="1">
    <citation type="submission" date="2024-03" db="EMBL/GenBank/DDBJ databases">
        <title>The complete genome of Streptomyces sirii sp.nov.</title>
        <authorList>
            <person name="Zakalyukina Y.V."/>
            <person name="Belik A.R."/>
            <person name="Biryukov M.V."/>
            <person name="Baturina O.A."/>
            <person name="Kabilov M.R."/>
        </authorList>
    </citation>
    <scope>NUCLEOTIDE SEQUENCE [LARGE SCALE GENOMIC DNA]</scope>
    <source>
        <strain evidence="2 3">BP-8</strain>
    </source>
</reference>
<organism evidence="2 3">
    <name type="scientific">Streptomyces sirii</name>
    <dbReference type="NCBI Taxonomy" id="3127701"/>
    <lineage>
        <taxon>Bacteria</taxon>
        <taxon>Bacillati</taxon>
        <taxon>Actinomycetota</taxon>
        <taxon>Actinomycetes</taxon>
        <taxon>Kitasatosporales</taxon>
        <taxon>Streptomycetaceae</taxon>
        <taxon>Streptomyces</taxon>
    </lineage>
</organism>